<dbReference type="SUPFAM" id="SSF56731">
    <property type="entry name" value="DNA primase core"/>
    <property type="match status" value="1"/>
</dbReference>
<keyword evidence="3 12" id="KW-0808">Transferase</keyword>
<dbReference type="Gene3D" id="1.10.860.10">
    <property type="entry name" value="DNAb Helicase, Chain A"/>
    <property type="match status" value="1"/>
</dbReference>
<evidence type="ECO:0000256" key="5">
    <source>
        <dbReference type="ARBA" id="ARBA00022705"/>
    </source>
</evidence>
<dbReference type="PIRSF" id="PIRSF002811">
    <property type="entry name" value="DnaG"/>
    <property type="match status" value="1"/>
</dbReference>
<comment type="catalytic activity">
    <reaction evidence="12">
        <text>ssDNA + n NTP = ssDNA/pppN(pN)n-1 hybrid + (n-1) diphosphate.</text>
        <dbReference type="EC" id="2.7.7.101"/>
    </reaction>
</comment>
<accession>A0ABR8PNQ2</accession>
<evidence type="ECO:0000256" key="6">
    <source>
        <dbReference type="ARBA" id="ARBA00022723"/>
    </source>
</evidence>
<evidence type="ECO:0000256" key="14">
    <source>
        <dbReference type="SAM" id="Coils"/>
    </source>
</evidence>
<dbReference type="SMART" id="SM00493">
    <property type="entry name" value="TOPRIM"/>
    <property type="match status" value="1"/>
</dbReference>
<dbReference type="InterPro" id="IPR006295">
    <property type="entry name" value="DNA_primase_DnaG"/>
</dbReference>
<dbReference type="SUPFAM" id="SSF57783">
    <property type="entry name" value="Zinc beta-ribbon"/>
    <property type="match status" value="1"/>
</dbReference>
<feature type="domain" description="Toprim" evidence="15">
    <location>
        <begin position="254"/>
        <end position="335"/>
    </location>
</feature>
<keyword evidence="5 12" id="KW-0235">DNA replication</keyword>
<keyword evidence="1 12" id="KW-0240">DNA-directed RNA polymerase</keyword>
<comment type="similarity">
    <text evidence="12 13">Belongs to the DnaG primase family.</text>
</comment>
<dbReference type="InterPro" id="IPR019475">
    <property type="entry name" value="DNA_primase_DnaB-bd"/>
</dbReference>
<dbReference type="InterPro" id="IPR034151">
    <property type="entry name" value="TOPRIM_DnaG_bac"/>
</dbReference>
<protein>
    <recommendedName>
        <fullName evidence="12 13">DNA primase</fullName>
        <ecNumber evidence="12">2.7.7.101</ecNumber>
    </recommendedName>
</protein>
<dbReference type="Proteomes" id="UP000627781">
    <property type="component" value="Unassembled WGS sequence"/>
</dbReference>
<evidence type="ECO:0000313" key="17">
    <source>
        <dbReference type="Proteomes" id="UP000627781"/>
    </source>
</evidence>
<dbReference type="Gene3D" id="3.90.980.10">
    <property type="entry name" value="DNA primase, catalytic core, N-terminal domain"/>
    <property type="match status" value="1"/>
</dbReference>
<evidence type="ECO:0000259" key="15">
    <source>
        <dbReference type="PROSITE" id="PS50880"/>
    </source>
</evidence>
<dbReference type="Gene3D" id="3.90.580.10">
    <property type="entry name" value="Zinc finger, CHC2-type domain"/>
    <property type="match status" value="1"/>
</dbReference>
<comment type="caution">
    <text evidence="16">The sequence shown here is derived from an EMBL/GenBank/DDBJ whole genome shotgun (WGS) entry which is preliminary data.</text>
</comment>
<evidence type="ECO:0000256" key="8">
    <source>
        <dbReference type="ARBA" id="ARBA00022833"/>
    </source>
</evidence>
<dbReference type="InterPro" id="IPR030846">
    <property type="entry name" value="DnaG_bac"/>
</dbReference>
<dbReference type="NCBIfam" id="TIGR01391">
    <property type="entry name" value="dnaG"/>
    <property type="match status" value="1"/>
</dbReference>
<keyword evidence="2 12" id="KW-0639">Primosome</keyword>
<dbReference type="PANTHER" id="PTHR30313:SF2">
    <property type="entry name" value="DNA PRIMASE"/>
    <property type="match status" value="1"/>
</dbReference>
<sequence>MRISEDIIEKVKQENDIVDIVSESVKLKRTGRNYMGLCPFHNDKSPSFSVSQDKQIYKCFSCGEAGNVITFVMKQRNLNFIEAIKLLAERVNVPLDLGNGEPSNISRKKDFLFKVNVETGRFFFNNLMANKKAKEYFLNRGIQESTIRKFGLGYAKDSWSNLIYHLKRIGIKDELMLEAGLVIRNEKKNTIYDRFRNRVIFPVFDIKGRVIGFGGRVLDDSKPKYLNSPETLVFRKGTNLYGLNLAIKSKVEDRYFVIVEGYMDCISLHQYGITNVVASLGTALTVNQARLLKRYADKVIISYDADVAGQTATLRGLEILRDAGFDVRVLIIPKGKDPDEFIRSNGKAAFLKLIDNAVPLINYRLKRAEEGINFKDEQSLIIYGERVTDILADLNPVEKDVYIKKISEDTGLKEQSLYDLLRMAKNIKEEPFMNKKEEIGTKLYVEPGYIKAEKSLIKLMFKDEYYEVIIKTLSIEDFNLEAHKKIFSFLCRGREEKVENLLSYVENSCDDIESSKEWVKIKEIEVLEAQDTEKLIEDYINKVKSFKLQERIESLKKEQKKLEQKGMIEESIKLAVELKKLTEELKVRRCSNGHSERR</sequence>
<dbReference type="Pfam" id="PF01807">
    <property type="entry name" value="Zn_ribbon_DnaG"/>
    <property type="match status" value="1"/>
</dbReference>
<dbReference type="CDD" id="cd03364">
    <property type="entry name" value="TOPRIM_DnaG_primases"/>
    <property type="match status" value="1"/>
</dbReference>
<evidence type="ECO:0000313" key="16">
    <source>
        <dbReference type="EMBL" id="MBD7909772.1"/>
    </source>
</evidence>
<dbReference type="PANTHER" id="PTHR30313">
    <property type="entry name" value="DNA PRIMASE"/>
    <property type="match status" value="1"/>
</dbReference>
<keyword evidence="6 12" id="KW-0479">Metal-binding</keyword>
<proteinExistence type="inferred from homology"/>
<evidence type="ECO:0000256" key="3">
    <source>
        <dbReference type="ARBA" id="ARBA00022679"/>
    </source>
</evidence>
<comment type="cofactor">
    <cofactor evidence="12 13">
        <name>Zn(2+)</name>
        <dbReference type="ChEBI" id="CHEBI:29105"/>
    </cofactor>
    <text evidence="12 13">Binds 1 zinc ion per monomer.</text>
</comment>
<evidence type="ECO:0000256" key="1">
    <source>
        <dbReference type="ARBA" id="ARBA00022478"/>
    </source>
</evidence>
<keyword evidence="11 12" id="KW-0804">Transcription</keyword>
<dbReference type="Pfam" id="PF13155">
    <property type="entry name" value="Toprim_2"/>
    <property type="match status" value="1"/>
</dbReference>
<comment type="subunit">
    <text evidence="12">Monomer. Interacts with DnaB.</text>
</comment>
<evidence type="ECO:0000256" key="12">
    <source>
        <dbReference type="HAMAP-Rule" id="MF_00974"/>
    </source>
</evidence>
<dbReference type="PROSITE" id="PS50880">
    <property type="entry name" value="TOPRIM"/>
    <property type="match status" value="1"/>
</dbReference>
<comment type="domain">
    <text evidence="12">Contains an N-terminal zinc-binding domain, a central core domain that contains the primase activity, and a C-terminal DnaB-binding domain.</text>
</comment>
<dbReference type="InterPro" id="IPR050219">
    <property type="entry name" value="DnaG_primase"/>
</dbReference>
<keyword evidence="17" id="KW-1185">Reference proteome</keyword>
<dbReference type="InterPro" id="IPR016136">
    <property type="entry name" value="DNA_helicase_N/primase_C"/>
</dbReference>
<keyword evidence="14" id="KW-0175">Coiled coil</keyword>
<comment type="function">
    <text evidence="12 13">RNA polymerase that catalyzes the synthesis of short RNA molecules used as primers for DNA polymerase during DNA replication.</text>
</comment>
<evidence type="ECO:0000256" key="13">
    <source>
        <dbReference type="PIRNR" id="PIRNR002811"/>
    </source>
</evidence>
<dbReference type="InterPro" id="IPR013264">
    <property type="entry name" value="DNAG_N"/>
</dbReference>
<keyword evidence="10 12" id="KW-0238">DNA-binding</keyword>
<evidence type="ECO:0000256" key="4">
    <source>
        <dbReference type="ARBA" id="ARBA00022695"/>
    </source>
</evidence>
<name>A0ABR8PNQ2_9CLOT</name>
<gene>
    <name evidence="12" type="primary">dnaG</name>
    <name evidence="16" type="ORF">H9661_00255</name>
</gene>
<dbReference type="RefSeq" id="WP_191767427.1">
    <property type="nucleotide sequence ID" value="NZ_JACSRA010000001.1"/>
</dbReference>
<dbReference type="SMART" id="SM00400">
    <property type="entry name" value="ZnF_CHCC"/>
    <property type="match status" value="1"/>
</dbReference>
<evidence type="ECO:0000256" key="9">
    <source>
        <dbReference type="ARBA" id="ARBA00022842"/>
    </source>
</evidence>
<dbReference type="EC" id="2.7.7.101" evidence="12"/>
<feature type="zinc finger region" description="CHC2-type" evidence="12">
    <location>
        <begin position="38"/>
        <end position="62"/>
    </location>
</feature>
<keyword evidence="9" id="KW-0460">Magnesium</keyword>
<keyword evidence="7 12" id="KW-0863">Zinc-finger</keyword>
<reference evidence="16 17" key="1">
    <citation type="submission" date="2020-08" db="EMBL/GenBank/DDBJ databases">
        <title>A Genomic Blueprint of the Chicken Gut Microbiome.</title>
        <authorList>
            <person name="Gilroy R."/>
            <person name="Ravi A."/>
            <person name="Getino M."/>
            <person name="Pursley I."/>
            <person name="Horton D.L."/>
            <person name="Alikhan N.-F."/>
            <person name="Baker D."/>
            <person name="Gharbi K."/>
            <person name="Hall N."/>
            <person name="Watson M."/>
            <person name="Adriaenssens E.M."/>
            <person name="Foster-Nyarko E."/>
            <person name="Jarju S."/>
            <person name="Secka A."/>
            <person name="Antonio M."/>
            <person name="Oren A."/>
            <person name="Chaudhuri R."/>
            <person name="La Ragione R.M."/>
            <person name="Hildebrand F."/>
            <person name="Pallen M.J."/>
        </authorList>
    </citation>
    <scope>NUCLEOTIDE SEQUENCE [LARGE SCALE GENOMIC DNA]</scope>
    <source>
        <strain evidence="16 17">Sa3CVN1</strain>
    </source>
</reference>
<dbReference type="InterPro" id="IPR002694">
    <property type="entry name" value="Znf_CHC2"/>
</dbReference>
<evidence type="ECO:0000256" key="10">
    <source>
        <dbReference type="ARBA" id="ARBA00023125"/>
    </source>
</evidence>
<dbReference type="EMBL" id="JACSRA010000001">
    <property type="protein sequence ID" value="MBD7909772.1"/>
    <property type="molecule type" value="Genomic_DNA"/>
</dbReference>
<evidence type="ECO:0000256" key="7">
    <source>
        <dbReference type="ARBA" id="ARBA00022771"/>
    </source>
</evidence>
<dbReference type="HAMAP" id="MF_00974">
    <property type="entry name" value="DNA_primase_DnaG"/>
    <property type="match status" value="1"/>
</dbReference>
<dbReference type="InterPro" id="IPR006171">
    <property type="entry name" value="TOPRIM_dom"/>
</dbReference>
<dbReference type="Pfam" id="PF10410">
    <property type="entry name" value="DnaB_bind"/>
    <property type="match status" value="1"/>
</dbReference>
<dbReference type="Gene3D" id="3.40.1360.10">
    <property type="match status" value="1"/>
</dbReference>
<feature type="coiled-coil region" evidence="14">
    <location>
        <begin position="529"/>
        <end position="565"/>
    </location>
</feature>
<evidence type="ECO:0000256" key="11">
    <source>
        <dbReference type="ARBA" id="ARBA00023163"/>
    </source>
</evidence>
<dbReference type="Pfam" id="PF08275">
    <property type="entry name" value="DNAG_N"/>
    <property type="match status" value="1"/>
</dbReference>
<evidence type="ECO:0000256" key="2">
    <source>
        <dbReference type="ARBA" id="ARBA00022515"/>
    </source>
</evidence>
<dbReference type="InterPro" id="IPR036977">
    <property type="entry name" value="DNA_primase_Znf_CHC2"/>
</dbReference>
<keyword evidence="8 12" id="KW-0862">Zinc</keyword>
<keyword evidence="4 12" id="KW-0548">Nucleotidyltransferase</keyword>
<dbReference type="InterPro" id="IPR037068">
    <property type="entry name" value="DNA_primase_core_N_sf"/>
</dbReference>
<organism evidence="16 17">
    <name type="scientific">Clostridium cibarium</name>
    <dbReference type="NCBI Taxonomy" id="2762247"/>
    <lineage>
        <taxon>Bacteria</taxon>
        <taxon>Bacillati</taxon>
        <taxon>Bacillota</taxon>
        <taxon>Clostridia</taxon>
        <taxon>Eubacteriales</taxon>
        <taxon>Clostridiaceae</taxon>
        <taxon>Clostridium</taxon>
    </lineage>
</organism>